<name>A0ABS5HX99_9RHOB</name>
<proteinExistence type="predicted"/>
<evidence type="ECO:0000313" key="2">
    <source>
        <dbReference type="Proteomes" id="UP001195941"/>
    </source>
</evidence>
<protein>
    <submittedName>
        <fullName evidence="1">Uncharacterized protein</fullName>
    </submittedName>
</protein>
<keyword evidence="2" id="KW-1185">Reference proteome</keyword>
<gene>
    <name evidence="1" type="ORF">IT775_21030</name>
</gene>
<comment type="caution">
    <text evidence="1">The sequence shown here is derived from an EMBL/GenBank/DDBJ whole genome shotgun (WGS) entry which is preliminary data.</text>
</comment>
<dbReference type="EMBL" id="JADMKU010000050">
    <property type="protein sequence ID" value="MBR9653599.1"/>
    <property type="molecule type" value="Genomic_DNA"/>
</dbReference>
<reference evidence="1 2" key="1">
    <citation type="journal article" date="2021" name="Arch. Microbiol.">
        <title>Thalassobius aquimarinus sp. nov., isolated from the Sea of Japan seashore.</title>
        <authorList>
            <person name="Kurilenko V.V."/>
            <person name="Romanenko L.A."/>
            <person name="Chernysheva N.Y."/>
            <person name="Velansky P.V."/>
            <person name="Tekutyeva L.A."/>
            <person name="Isaeva M.P."/>
            <person name="Mikhailov V.V."/>
        </authorList>
    </citation>
    <scope>NUCLEOTIDE SEQUENCE [LARGE SCALE GENOMIC DNA]</scope>
    <source>
        <strain evidence="1 2">KMM 8518</strain>
    </source>
</reference>
<accession>A0ABS5HX99</accession>
<dbReference type="Proteomes" id="UP001195941">
    <property type="component" value="Unassembled WGS sequence"/>
</dbReference>
<evidence type="ECO:0000313" key="1">
    <source>
        <dbReference type="EMBL" id="MBR9653599.1"/>
    </source>
</evidence>
<organism evidence="1 2">
    <name type="scientific">Thalassovita aquimarina</name>
    <dbReference type="NCBI Taxonomy" id="2785917"/>
    <lineage>
        <taxon>Bacteria</taxon>
        <taxon>Pseudomonadati</taxon>
        <taxon>Pseudomonadota</taxon>
        <taxon>Alphaproteobacteria</taxon>
        <taxon>Rhodobacterales</taxon>
        <taxon>Roseobacteraceae</taxon>
        <taxon>Thalassovita</taxon>
    </lineage>
</organism>
<sequence length="180" mass="20812">MHRHHKKALLKLLSCAKDEDFLQLLWATNILQTQNAEHGLRFLDRNTVPPEAIGAEVPNPAAIYKWEIETLANEVLTTQKKRGPQVKWLYNNHYGNALACAGRLRKLENKELKLGGFKKDIWLELARIANRQFPWQVGSDNLSNIYRHVFVYGQGKCAEQFEQRYGVSIADFTRVRTHSQ</sequence>